<reference evidence="1" key="1">
    <citation type="submission" date="2018-06" db="EMBL/GenBank/DDBJ databases">
        <authorList>
            <person name="Zhirakovskaya E."/>
        </authorList>
    </citation>
    <scope>NUCLEOTIDE SEQUENCE</scope>
</reference>
<gene>
    <name evidence="1" type="ORF">MNBD_GAMMA24-127</name>
</gene>
<accession>A0A3B1BQ54</accession>
<dbReference type="AlphaFoldDB" id="A0A3B1BQ54"/>
<organism evidence="1">
    <name type="scientific">hydrothermal vent metagenome</name>
    <dbReference type="NCBI Taxonomy" id="652676"/>
    <lineage>
        <taxon>unclassified sequences</taxon>
        <taxon>metagenomes</taxon>
        <taxon>ecological metagenomes</taxon>
    </lineage>
</organism>
<sequence>MANGYSIAYYQRMARRVYGAARVGNVQDAVILNVAALANRNTVDVTAYNRKRPDRTVTADFNFTNDQRGVIDVNAIADLGCGVFECTKSHIILVAGGSLSSRLVPK</sequence>
<evidence type="ECO:0000313" key="1">
    <source>
        <dbReference type="EMBL" id="VAX14343.1"/>
    </source>
</evidence>
<proteinExistence type="predicted"/>
<protein>
    <submittedName>
        <fullName evidence="1">Uncharacterized protein</fullName>
    </submittedName>
</protein>
<name>A0A3B1BQ54_9ZZZZ</name>
<dbReference type="EMBL" id="UOFZ01000171">
    <property type="protein sequence ID" value="VAX14343.1"/>
    <property type="molecule type" value="Genomic_DNA"/>
</dbReference>